<dbReference type="Pfam" id="PF08387">
    <property type="entry name" value="FBD"/>
    <property type="match status" value="1"/>
</dbReference>
<dbReference type="SUPFAM" id="SSF52047">
    <property type="entry name" value="RNI-like"/>
    <property type="match status" value="1"/>
</dbReference>
<keyword evidence="3" id="KW-1185">Reference proteome</keyword>
<dbReference type="EMBL" id="CP126648">
    <property type="protein sequence ID" value="WJZ81388.1"/>
    <property type="molecule type" value="Genomic_DNA"/>
</dbReference>
<dbReference type="Pfam" id="PF24758">
    <property type="entry name" value="LRR_At5g56370"/>
    <property type="match status" value="1"/>
</dbReference>
<reference evidence="2 3" key="1">
    <citation type="journal article" date="2023" name="Hortic Res">
        <title>The complete reference genome for grapevine (Vitis vinifera L.) genetics and breeding.</title>
        <authorList>
            <person name="Shi X."/>
            <person name="Cao S."/>
            <person name="Wang X."/>
            <person name="Huang S."/>
            <person name="Wang Y."/>
            <person name="Liu Z."/>
            <person name="Liu W."/>
            <person name="Leng X."/>
            <person name="Peng Y."/>
            <person name="Wang N."/>
            <person name="Wang Y."/>
            <person name="Ma Z."/>
            <person name="Xu X."/>
            <person name="Zhang F."/>
            <person name="Xue H."/>
            <person name="Zhong H."/>
            <person name="Wang Y."/>
            <person name="Zhang K."/>
            <person name="Velt A."/>
            <person name="Avia K."/>
            <person name="Holtgrawe D."/>
            <person name="Grimplet J."/>
            <person name="Matus J.T."/>
            <person name="Ware D."/>
            <person name="Wu X."/>
            <person name="Wang H."/>
            <person name="Liu C."/>
            <person name="Fang Y."/>
            <person name="Rustenholz C."/>
            <person name="Cheng Z."/>
            <person name="Xiao H."/>
            <person name="Zhou Y."/>
        </authorList>
    </citation>
    <scope>NUCLEOTIDE SEQUENCE [LARGE SCALE GENOMIC DNA]</scope>
    <source>
        <strain evidence="3">cv. Pinot noir / PN40024</strain>
        <tissue evidence="2">Leaf</tissue>
    </source>
</reference>
<dbReference type="PANTHER" id="PTHR31639:SF312">
    <property type="entry name" value="CYCLIN-LIKE F-BOX"/>
    <property type="match status" value="1"/>
</dbReference>
<dbReference type="Gene3D" id="3.80.10.10">
    <property type="entry name" value="Ribonuclease Inhibitor"/>
    <property type="match status" value="1"/>
</dbReference>
<dbReference type="InterPro" id="IPR001810">
    <property type="entry name" value="F-box_dom"/>
</dbReference>
<dbReference type="SUPFAM" id="SSF81383">
    <property type="entry name" value="F-box domain"/>
    <property type="match status" value="1"/>
</dbReference>
<evidence type="ECO:0000259" key="1">
    <source>
        <dbReference type="PROSITE" id="PS50181"/>
    </source>
</evidence>
<dbReference type="InterPro" id="IPR032675">
    <property type="entry name" value="LRR_dom_sf"/>
</dbReference>
<protein>
    <recommendedName>
        <fullName evidence="1">F-box domain-containing protein</fullName>
    </recommendedName>
</protein>
<dbReference type="PANTHER" id="PTHR31639">
    <property type="entry name" value="F-BOX PROTEIN-LIKE"/>
    <property type="match status" value="1"/>
</dbReference>
<sequence length="433" mass="49167">MKRIPGAADRISKLPSNIIDDILVRLPIHDAVRTSILSRKWRYKWLTLPQLVFEDSFSEQMTKELGVLSEEKLLAAVYQALLLHKGPIVKFSLAVPEFESCSSVDHWIHFLSYHDIQEFSLSFSTGSAHVLPYHIFYFLHLRHLKLRLCQFKPPPAFGGFSRLISLEFISMDFEAGQFGTFISNSPLLEQLRVFDGSTFNHLEISAPNLKIFLFRGVFESILFKNTPVLAVVSIALNRAVNQRRGQCSKPMKLADSLPALEKLYVGYNFLKLLRAGDSVAGPLGRPLEHLKALQFWKMHMEDRQGMLDALHLIKNSPNLQKLIIVIEPSRVDVVENLVGQDFSACCLKKLEQVELHFMSGIGSEVELIKLVLANAPGLKKMKIIPSENLLSHARGLEILKKLIQFPRASPKAEIKYSDSKSSRMRYKENKGYL</sequence>
<accession>A0ABY9BEU6</accession>
<gene>
    <name evidence="2" type="ORF">VitviT2T_001233</name>
</gene>
<evidence type="ECO:0000313" key="3">
    <source>
        <dbReference type="Proteomes" id="UP001227230"/>
    </source>
</evidence>
<feature type="domain" description="F-box" evidence="1">
    <location>
        <begin position="8"/>
        <end position="61"/>
    </location>
</feature>
<dbReference type="Pfam" id="PF00646">
    <property type="entry name" value="F-box"/>
    <property type="match status" value="1"/>
</dbReference>
<dbReference type="PROSITE" id="PS50181">
    <property type="entry name" value="FBOX"/>
    <property type="match status" value="1"/>
</dbReference>
<dbReference type="CDD" id="cd22160">
    <property type="entry name" value="F-box_AtFBL13-like"/>
    <property type="match status" value="1"/>
</dbReference>
<proteinExistence type="predicted"/>
<evidence type="ECO:0000313" key="2">
    <source>
        <dbReference type="EMBL" id="WJZ81388.1"/>
    </source>
</evidence>
<dbReference type="InterPro" id="IPR055411">
    <property type="entry name" value="LRR_FXL15/At3g58940/PEG3-like"/>
</dbReference>
<dbReference type="InterPro" id="IPR053781">
    <property type="entry name" value="F-box_AtFBL13-like"/>
</dbReference>
<organism evidence="2 3">
    <name type="scientific">Vitis vinifera</name>
    <name type="common">Grape</name>
    <dbReference type="NCBI Taxonomy" id="29760"/>
    <lineage>
        <taxon>Eukaryota</taxon>
        <taxon>Viridiplantae</taxon>
        <taxon>Streptophyta</taxon>
        <taxon>Embryophyta</taxon>
        <taxon>Tracheophyta</taxon>
        <taxon>Spermatophyta</taxon>
        <taxon>Magnoliopsida</taxon>
        <taxon>eudicotyledons</taxon>
        <taxon>Gunneridae</taxon>
        <taxon>Pentapetalae</taxon>
        <taxon>rosids</taxon>
        <taxon>Vitales</taxon>
        <taxon>Vitaceae</taxon>
        <taxon>Viteae</taxon>
        <taxon>Vitis</taxon>
    </lineage>
</organism>
<dbReference type="Proteomes" id="UP001227230">
    <property type="component" value="Chromosome 1"/>
</dbReference>
<dbReference type="InterPro" id="IPR036047">
    <property type="entry name" value="F-box-like_dom_sf"/>
</dbReference>
<dbReference type="InterPro" id="IPR006566">
    <property type="entry name" value="FBD"/>
</dbReference>
<name>A0ABY9BEU6_VITVI</name>
<dbReference type="SMART" id="SM00579">
    <property type="entry name" value="FBD"/>
    <property type="match status" value="1"/>
</dbReference>